<evidence type="ECO:0000313" key="3">
    <source>
        <dbReference type="Proteomes" id="UP000032141"/>
    </source>
</evidence>
<evidence type="ECO:0000313" key="2">
    <source>
        <dbReference type="EnsemblPlants" id="Bo2g104700.1"/>
    </source>
</evidence>
<feature type="region of interest" description="Disordered" evidence="1">
    <location>
        <begin position="259"/>
        <end position="337"/>
    </location>
</feature>
<accession>A0A0D3ASP9</accession>
<proteinExistence type="predicted"/>
<reference evidence="2" key="2">
    <citation type="submission" date="2015-03" db="UniProtKB">
        <authorList>
            <consortium name="EnsemblPlants"/>
        </authorList>
    </citation>
    <scope>IDENTIFICATION</scope>
</reference>
<name>A0A0D3ASP9_BRAOL</name>
<feature type="compositionally biased region" description="Polar residues" evidence="1">
    <location>
        <begin position="259"/>
        <end position="268"/>
    </location>
</feature>
<dbReference type="AlphaFoldDB" id="A0A0D3ASP9"/>
<feature type="region of interest" description="Disordered" evidence="1">
    <location>
        <begin position="576"/>
        <end position="615"/>
    </location>
</feature>
<dbReference type="Proteomes" id="UP000032141">
    <property type="component" value="Chromosome C2"/>
</dbReference>
<organism evidence="2 3">
    <name type="scientific">Brassica oleracea var. oleracea</name>
    <dbReference type="NCBI Taxonomy" id="109376"/>
    <lineage>
        <taxon>Eukaryota</taxon>
        <taxon>Viridiplantae</taxon>
        <taxon>Streptophyta</taxon>
        <taxon>Embryophyta</taxon>
        <taxon>Tracheophyta</taxon>
        <taxon>Spermatophyta</taxon>
        <taxon>Magnoliopsida</taxon>
        <taxon>eudicotyledons</taxon>
        <taxon>Gunneridae</taxon>
        <taxon>Pentapetalae</taxon>
        <taxon>rosids</taxon>
        <taxon>malvids</taxon>
        <taxon>Brassicales</taxon>
        <taxon>Brassicaceae</taxon>
        <taxon>Brassiceae</taxon>
        <taxon>Brassica</taxon>
    </lineage>
</organism>
<feature type="compositionally biased region" description="Polar residues" evidence="1">
    <location>
        <begin position="294"/>
        <end position="321"/>
    </location>
</feature>
<sequence length="903" mass="102457">MSMVSPLPLVSKPHLYRLVPRKYMMVIDGLISNSNSWSKFFFFVRINAASVEENCIPLFRSKPNDSPFLNPLFPFPEDVIEMRDLLRNGPFFWTFFTPRRARKALRLVHPDLGVGVEADSDSESDDPASCSKGKGIDLGDIEFSVDDFILPGWDRTLLMVTVVVRERYLFWILMSSLLVYPRVSIPLRPWTNWEGEPRGGHGLPLQGRESGKDRARMLNEILERDSKLAKDHDKAVHRAEGRGRREIVEVMRNRASQFKTECMPSSTRSSKDKHLLFSEDPAHLERTIRKDQRSTSLDTAAFTSTDSRTQPSTDIRPSSSTDLHRSTSIDTTPRTSIDHQSRNMVPIVILRQEDNGNLYDHPGHLRNAMGQKLDAQGNVIHDTDATGAAQPVEEAARPRALADYNRPDEYYANRSAIRLPEIQKQNFELKPQYYTLVSQIPYSKLPHEHSRILSLLFVWMESPRTTYCASSSTEGDEAVDMEGEEDVNYIGGTGFQRSGNQGGNRNFFGNETFQQQQQRLWKLILQNPPPQTQESKIEAMLDRVLEGQQQLTVDFNGKIDSAYNSLNTRIETLGTQGNALRPQPKPLVNLPEPTTNPSDTTPEPMQVDEATEGRRLRKRKEKILKNLKREANEKEMDGFTKRVLRIPVRNLLMKFISHTGCGCSFVELLERSSGGIIRDLEVQIGNALVLVDFHVLDIKLNWNSSLLLGRAFLATVGAVCDMNTNRLCLTLIDPDVQYDPVRVCYQNFSFQQPNERGRDDYSIGFWADSGFHENFAVETVIPSSNEDPTEEYDEDYWKERAIEIAMQDDTYSSHSFNNTSPPSIDRVYSASVDTHPHPAKRSYASIGTTPGISIDIKAAALKKEKGNIPIPSRFTNTYIRSFAPQITYHDTEAEKMNALTNKS</sequence>
<dbReference type="HOGENOM" id="CLU_321167_0_0_1"/>
<dbReference type="eggNOG" id="KOG0017">
    <property type="taxonomic scope" value="Eukaryota"/>
</dbReference>
<feature type="compositionally biased region" description="Basic and acidic residues" evidence="1">
    <location>
        <begin position="269"/>
        <end position="293"/>
    </location>
</feature>
<dbReference type="Gramene" id="Bo2g104700.1">
    <property type="protein sequence ID" value="Bo2g104700.1"/>
    <property type="gene ID" value="Bo2g104700"/>
</dbReference>
<feature type="compositionally biased region" description="Polar residues" evidence="1">
    <location>
        <begin position="592"/>
        <end position="603"/>
    </location>
</feature>
<protein>
    <submittedName>
        <fullName evidence="2">Uncharacterized protein</fullName>
    </submittedName>
</protein>
<dbReference type="InterPro" id="IPR021109">
    <property type="entry name" value="Peptidase_aspartic_dom_sf"/>
</dbReference>
<dbReference type="Gene3D" id="2.40.70.10">
    <property type="entry name" value="Acid Proteases"/>
    <property type="match status" value="1"/>
</dbReference>
<dbReference type="EnsemblPlants" id="Bo2g104700.1">
    <property type="protein sequence ID" value="Bo2g104700.1"/>
    <property type="gene ID" value="Bo2g104700"/>
</dbReference>
<keyword evidence="3" id="KW-1185">Reference proteome</keyword>
<evidence type="ECO:0000256" key="1">
    <source>
        <dbReference type="SAM" id="MobiDB-lite"/>
    </source>
</evidence>
<reference evidence="2 3" key="1">
    <citation type="journal article" date="2014" name="Genome Biol.">
        <title>Transcriptome and methylome profiling reveals relics of genome dominance in the mesopolyploid Brassica oleracea.</title>
        <authorList>
            <person name="Parkin I.A."/>
            <person name="Koh C."/>
            <person name="Tang H."/>
            <person name="Robinson S.J."/>
            <person name="Kagale S."/>
            <person name="Clarke W.E."/>
            <person name="Town C.D."/>
            <person name="Nixon J."/>
            <person name="Krishnakumar V."/>
            <person name="Bidwell S.L."/>
            <person name="Denoeud F."/>
            <person name="Belcram H."/>
            <person name="Links M.G."/>
            <person name="Just J."/>
            <person name="Clarke C."/>
            <person name="Bender T."/>
            <person name="Huebert T."/>
            <person name="Mason A.S."/>
            <person name="Pires J.C."/>
            <person name="Barker G."/>
            <person name="Moore J."/>
            <person name="Walley P.G."/>
            <person name="Manoli S."/>
            <person name="Batley J."/>
            <person name="Edwards D."/>
            <person name="Nelson M.N."/>
            <person name="Wang X."/>
            <person name="Paterson A.H."/>
            <person name="King G."/>
            <person name="Bancroft I."/>
            <person name="Chalhoub B."/>
            <person name="Sharpe A.G."/>
        </authorList>
    </citation>
    <scope>NUCLEOTIDE SEQUENCE</scope>
    <source>
        <strain evidence="2 3">cv. TO1000</strain>
    </source>
</reference>